<protein>
    <submittedName>
        <fullName evidence="2">Uncharacterized protein</fullName>
    </submittedName>
</protein>
<evidence type="ECO:0000256" key="1">
    <source>
        <dbReference type="SAM" id="MobiDB-lite"/>
    </source>
</evidence>
<name>X0UD45_9ZZZZ</name>
<evidence type="ECO:0000313" key="2">
    <source>
        <dbReference type="EMBL" id="GAF97241.1"/>
    </source>
</evidence>
<feature type="compositionally biased region" description="Low complexity" evidence="1">
    <location>
        <begin position="49"/>
        <end position="66"/>
    </location>
</feature>
<accession>X0UD45</accession>
<sequence length="164" mass="17688">MARTPGKSVTMRVRIGEREIEVSGPSDFVVKQVTEFVKQSKELGPTAEPRPSAAPAGGPRTGTPPTKKLSIGQFFKKTAPGTDVDRVLVAGYYLEHHTGMESFTAAETRDAIRDAKRTPPRNTNDSVNSNIKKGLIMAKGDKEGKIAFVLTSDGEETVAAMQNE</sequence>
<organism evidence="2">
    <name type="scientific">marine sediment metagenome</name>
    <dbReference type="NCBI Taxonomy" id="412755"/>
    <lineage>
        <taxon>unclassified sequences</taxon>
        <taxon>metagenomes</taxon>
        <taxon>ecological metagenomes</taxon>
    </lineage>
</organism>
<dbReference type="AlphaFoldDB" id="X0UD45"/>
<reference evidence="2" key="1">
    <citation type="journal article" date="2014" name="Front. Microbiol.">
        <title>High frequency of phylogenetically diverse reductive dehalogenase-homologous genes in deep subseafloor sedimentary metagenomes.</title>
        <authorList>
            <person name="Kawai M."/>
            <person name="Futagami T."/>
            <person name="Toyoda A."/>
            <person name="Takaki Y."/>
            <person name="Nishi S."/>
            <person name="Hori S."/>
            <person name="Arai W."/>
            <person name="Tsubouchi T."/>
            <person name="Morono Y."/>
            <person name="Uchiyama I."/>
            <person name="Ito T."/>
            <person name="Fujiyama A."/>
            <person name="Inagaki F."/>
            <person name="Takami H."/>
        </authorList>
    </citation>
    <scope>NUCLEOTIDE SEQUENCE</scope>
    <source>
        <strain evidence="2">Expedition CK06-06</strain>
    </source>
</reference>
<gene>
    <name evidence="2" type="ORF">S01H1_26474</name>
</gene>
<dbReference type="EMBL" id="BARS01016051">
    <property type="protein sequence ID" value="GAF97241.1"/>
    <property type="molecule type" value="Genomic_DNA"/>
</dbReference>
<comment type="caution">
    <text evidence="2">The sequence shown here is derived from an EMBL/GenBank/DDBJ whole genome shotgun (WGS) entry which is preliminary data.</text>
</comment>
<feature type="region of interest" description="Disordered" evidence="1">
    <location>
        <begin position="40"/>
        <end position="69"/>
    </location>
</feature>
<proteinExistence type="predicted"/>